<dbReference type="InterPro" id="IPR025610">
    <property type="entry name" value="MYC/MYB_N"/>
</dbReference>
<dbReference type="PANTHER" id="PTHR46633">
    <property type="entry name" value="TRANSCRIPTION FACTOR MYC/MYB-RELATED"/>
    <property type="match status" value="1"/>
</dbReference>
<dbReference type="KEGG" id="jre:109011669"/>
<dbReference type="RefSeq" id="XP_018848500.2">
    <property type="nucleotide sequence ID" value="XM_018992955.2"/>
</dbReference>
<organism evidence="4 5">
    <name type="scientific">Juglans regia</name>
    <name type="common">English walnut</name>
    <dbReference type="NCBI Taxonomy" id="51240"/>
    <lineage>
        <taxon>Eukaryota</taxon>
        <taxon>Viridiplantae</taxon>
        <taxon>Streptophyta</taxon>
        <taxon>Embryophyta</taxon>
        <taxon>Tracheophyta</taxon>
        <taxon>Spermatophyta</taxon>
        <taxon>Magnoliopsida</taxon>
        <taxon>eudicotyledons</taxon>
        <taxon>Gunneridae</taxon>
        <taxon>Pentapetalae</taxon>
        <taxon>rosids</taxon>
        <taxon>fabids</taxon>
        <taxon>Fagales</taxon>
        <taxon>Juglandaceae</taxon>
        <taxon>Juglans</taxon>
    </lineage>
</organism>
<gene>
    <name evidence="5" type="primary">LOC109011669</name>
</gene>
<evidence type="ECO:0000313" key="5">
    <source>
        <dbReference type="RefSeq" id="XP_018848500.2"/>
    </source>
</evidence>
<dbReference type="Pfam" id="PF14215">
    <property type="entry name" value="bHLH-MYC_N"/>
    <property type="match status" value="1"/>
</dbReference>
<accession>A0A2I4GX74</accession>
<evidence type="ECO:0000256" key="2">
    <source>
        <dbReference type="ARBA" id="ARBA00023163"/>
    </source>
</evidence>
<reference evidence="5" key="1">
    <citation type="submission" date="2025-08" db="UniProtKB">
        <authorList>
            <consortium name="RefSeq"/>
        </authorList>
    </citation>
    <scope>IDENTIFICATION</scope>
    <source>
        <tissue evidence="5">Leaves</tissue>
    </source>
</reference>
<feature type="compositionally biased region" description="Polar residues" evidence="3">
    <location>
        <begin position="320"/>
        <end position="355"/>
    </location>
</feature>
<protein>
    <submittedName>
        <fullName evidence="5">Protein RICE SALT SENSITIVE 3-like isoform X1</fullName>
    </submittedName>
</protein>
<sequence length="355" mass="40157">MEEHDLGSLAVTHLLQHTLRSLCIHENSQWVYAVFWRILPRNYPPPKWDGQGAYDRSRGNRRNWILVWEDGFCNFPASSAAETNSGDCPGSSVYGNCEFRHYQGLQPELFFKMSHEIYNYGEGLIGKVAADHSHKWIYKEPNDQELNLLSAWHNSADSHPRTWEAQFQSGIKTIALIAVREGVIQLGAIHKVIEDLSYVVLLRKKFSYIESIPGVLLPHPSSSAFPFKLDGYSTPEAWHFQGTLAPPTEFYDQYNQPLKITPSMSSLEALLSKLPSVVPPTAPQSQFMSSQRPLGFIGMEKVAKEEIDEEVYRPELEVGESSSSIAAAYRRQQNFHQNQDQNVTSSGPNNNNIGF</sequence>
<keyword evidence="4" id="KW-1185">Reference proteome</keyword>
<dbReference type="Gramene" id="Jr13_17410_p1">
    <property type="protein sequence ID" value="cds.Jr13_17410_p1"/>
    <property type="gene ID" value="Jr13_17410"/>
</dbReference>
<keyword evidence="2" id="KW-0804">Transcription</keyword>
<dbReference type="Proteomes" id="UP000235220">
    <property type="component" value="Chromosome 13"/>
</dbReference>
<dbReference type="OrthoDB" id="1876470at2759"/>
<dbReference type="STRING" id="51240.A0A2I4GX74"/>
<dbReference type="GeneID" id="109011669"/>
<evidence type="ECO:0000256" key="1">
    <source>
        <dbReference type="ARBA" id="ARBA00023015"/>
    </source>
</evidence>
<proteinExistence type="predicted"/>
<dbReference type="PANTHER" id="PTHR46633:SF3">
    <property type="entry name" value="SERINE_THREONINE-PROTEIN KINASE WNK (WITH NO LYSINE)-LIKE PROTEIN"/>
    <property type="match status" value="1"/>
</dbReference>
<feature type="region of interest" description="Disordered" evidence="3">
    <location>
        <begin position="315"/>
        <end position="355"/>
    </location>
</feature>
<name>A0A2I4GX74_JUGRE</name>
<evidence type="ECO:0000313" key="4">
    <source>
        <dbReference type="Proteomes" id="UP000235220"/>
    </source>
</evidence>
<evidence type="ECO:0000256" key="3">
    <source>
        <dbReference type="SAM" id="MobiDB-lite"/>
    </source>
</evidence>
<dbReference type="AlphaFoldDB" id="A0A2I4GX74"/>
<dbReference type="FunCoup" id="A0A2I4GX74">
    <property type="interactions" value="508"/>
</dbReference>
<keyword evidence="1" id="KW-0805">Transcription regulation</keyword>